<dbReference type="OrthoDB" id="8000983at2759"/>
<dbReference type="InterPro" id="IPR043502">
    <property type="entry name" value="DNA/RNA_pol_sf"/>
</dbReference>
<evidence type="ECO:0000256" key="9">
    <source>
        <dbReference type="ARBA" id="ARBA00022918"/>
    </source>
</evidence>
<dbReference type="InterPro" id="IPR036397">
    <property type="entry name" value="RNaseH_sf"/>
</dbReference>
<evidence type="ECO:0000256" key="3">
    <source>
        <dbReference type="ARBA" id="ARBA00022670"/>
    </source>
</evidence>
<dbReference type="Pfam" id="PF17921">
    <property type="entry name" value="Integrase_H2C2"/>
    <property type="match status" value="1"/>
</dbReference>
<protein>
    <recommendedName>
        <fullName evidence="10">Gypsy retrotransposon integrase-like protein 1</fullName>
        <ecNumber evidence="2">3.1.26.4</ecNumber>
    </recommendedName>
</protein>
<dbReference type="CDD" id="cd09274">
    <property type="entry name" value="RNase_HI_RT_Ty3"/>
    <property type="match status" value="1"/>
</dbReference>
<proteinExistence type="inferred from homology"/>
<evidence type="ECO:0000259" key="13">
    <source>
        <dbReference type="PROSITE" id="PS50994"/>
    </source>
</evidence>
<dbReference type="EC" id="3.1.26.4" evidence="2"/>
<accession>A0A8T1SUR3</accession>
<dbReference type="Gene3D" id="3.30.70.270">
    <property type="match status" value="2"/>
</dbReference>
<dbReference type="Gene3D" id="3.30.420.10">
    <property type="entry name" value="Ribonuclease H-like superfamily/Ribonuclease H"/>
    <property type="match status" value="1"/>
</dbReference>
<dbReference type="SUPFAM" id="SSF56672">
    <property type="entry name" value="DNA/RNA polymerases"/>
    <property type="match status" value="1"/>
</dbReference>
<comment type="similarity">
    <text evidence="1">Belongs to the beta type-B retroviral polymerase family. HERV class-II K(HML-2) pol subfamily.</text>
</comment>
<feature type="region of interest" description="Disordered" evidence="11">
    <location>
        <begin position="1111"/>
        <end position="1130"/>
    </location>
</feature>
<evidence type="ECO:0000259" key="12">
    <source>
        <dbReference type="PROSITE" id="PS50878"/>
    </source>
</evidence>
<dbReference type="Gene3D" id="1.10.340.70">
    <property type="match status" value="1"/>
</dbReference>
<evidence type="ECO:0000256" key="2">
    <source>
        <dbReference type="ARBA" id="ARBA00012180"/>
    </source>
</evidence>
<dbReference type="PANTHER" id="PTHR37984">
    <property type="entry name" value="PROTEIN CBG26694"/>
    <property type="match status" value="1"/>
</dbReference>
<dbReference type="GO" id="GO:0008233">
    <property type="term" value="F:peptidase activity"/>
    <property type="evidence" value="ECO:0007669"/>
    <property type="project" value="UniProtKB-KW"/>
</dbReference>
<dbReference type="GO" id="GO:0003676">
    <property type="term" value="F:nucleic acid binding"/>
    <property type="evidence" value="ECO:0007669"/>
    <property type="project" value="InterPro"/>
</dbReference>
<dbReference type="FunFam" id="3.30.70.270:FF:000020">
    <property type="entry name" value="Transposon Tf2-6 polyprotein-like Protein"/>
    <property type="match status" value="1"/>
</dbReference>
<keyword evidence="7" id="KW-0255">Endonuclease</keyword>
<keyword evidence="3" id="KW-0645">Protease</keyword>
<feature type="domain" description="Reverse transcriptase" evidence="12">
    <location>
        <begin position="192"/>
        <end position="371"/>
    </location>
</feature>
<comment type="caution">
    <text evidence="14">The sequence shown here is derived from an EMBL/GenBank/DDBJ whole genome shotgun (WGS) entry which is preliminary data.</text>
</comment>
<name>A0A8T1SUR3_CHESE</name>
<dbReference type="Pfam" id="PF00665">
    <property type="entry name" value="rve"/>
    <property type="match status" value="1"/>
</dbReference>
<dbReference type="EMBL" id="JAHGAV010000100">
    <property type="protein sequence ID" value="KAG6932255.1"/>
    <property type="molecule type" value="Genomic_DNA"/>
</dbReference>
<dbReference type="Proteomes" id="UP000765507">
    <property type="component" value="Unassembled WGS sequence"/>
</dbReference>
<keyword evidence="4" id="KW-0808">Transferase</keyword>
<dbReference type="FunFam" id="3.30.420.10:FF:000032">
    <property type="entry name" value="Retrovirus-related Pol polyprotein from transposon 297-like Protein"/>
    <property type="match status" value="1"/>
</dbReference>
<dbReference type="GO" id="GO:0003964">
    <property type="term" value="F:RNA-directed DNA polymerase activity"/>
    <property type="evidence" value="ECO:0007669"/>
    <property type="project" value="UniProtKB-KW"/>
</dbReference>
<dbReference type="GO" id="GO:0004523">
    <property type="term" value="F:RNA-DNA hybrid ribonuclease activity"/>
    <property type="evidence" value="ECO:0007669"/>
    <property type="project" value="UniProtKB-EC"/>
</dbReference>
<evidence type="ECO:0000256" key="11">
    <source>
        <dbReference type="SAM" id="MobiDB-lite"/>
    </source>
</evidence>
<evidence type="ECO:0000256" key="1">
    <source>
        <dbReference type="ARBA" id="ARBA00010879"/>
    </source>
</evidence>
<dbReference type="FunFam" id="1.10.340.70:FF:000001">
    <property type="entry name" value="Retrovirus-related Pol polyprotein from transposon gypsy-like Protein"/>
    <property type="match status" value="1"/>
</dbReference>
<dbReference type="PROSITE" id="PS50994">
    <property type="entry name" value="INTEGRASE"/>
    <property type="match status" value="1"/>
</dbReference>
<sequence>SEKIIDGRCRMPSDLDGYRVLVESTPGASLPNGLLVANVLANASKGKVPVRLLNSSEKAIKLCPRTRVAEVHRPEGVVPPVRVALEENGEELRVTKVEKGTQAITSQVAPDGELPIPVQVDLQQLTPTQASHLRALLEKHQEVFSRDERDFGYTTTVTHQIATGDAVPIKQRHRRISPQVFQEVKKHILDLVTQGVLKESHSPWASPAVIVIKKDGGVRFCCDYRKLNEVTHKDAYPLPRVEESLDALGSARVFSTLDLTSGYFQVAVEEQDQEKTAVTTPFGLFEWTRMPFGLCNAPATFQRLMEGVLGDYILETLLIYLDDVIVFSKDFESHMEKLDLVFTRLKEHGLKLKPSKCCLLREKVKFLGHVISKDGIQVDEEKTRALENWPIPKNAKQVRQALGFMSYYRRFVPKFAQMAAPLYGLVGQPAQRKGKDHCFVWDDACQTAFDELRHRLMSPPVLAYPDFSLPFIVTTDGSLHGLGAVLSQKQEGTERVIAYASRGLRRSERNDKNYSAFKLELLALKWAITEKFKDYLVYSKFTVISDHNPLRYLATANLGATEHRWVAQLAEFTFEVQYKPGRQNINADTLSRLPLEEESEEGKDVEKDFLVIPADVVRTCLWLENPKPKDKVMVKDTVQNLVKGESAIISGYSWEEIQTLQREGDVGPVLVAVMSRRRPDRRFGARYPQSKKLARQWERLKLHRGVLFRVTYHPRDGEEVWQLVVPVSLRRQVYEARHDHGGHFGDRSTLEVIRRNYYWPTMGSDVQAWVRQCKRCALAKDVFPPNRAPLTCTNVTAPMEVLAMDYTRLERSSEGYENVLVLTDMFTRFTVAVPTRNQTARTTAEVLIKHWFVYYGCPARLHSDQGRNFESEVISELCELYCIAKSRTTPYHPQGNAQCERFNRTMHDMLRTLPPERKRAWQEHLPELVLAYNSHVHSSTGYAPFYLMFGRDPRLPLDILDREGPEEAEVTNLDDWVKGHHDRLKIACEVALNTTKDTAQSRKRTYDRKSSGALIRPGDRVLIRNHRHRGRNKIQDKWESNPHIVVAHNNPELPVYIIRPERGGPERVVHRDQLKHCTLSPVRDHRRHRSAHPEETETNWRMVLVPQTEYTGEQSGANTNPNENGQIPQADPLLPENREIENMNNEPPFLRRSQRANKGVLPVKFRDDYVIGSM</sequence>
<dbReference type="PROSITE" id="PS50878">
    <property type="entry name" value="RT_POL"/>
    <property type="match status" value="1"/>
</dbReference>
<evidence type="ECO:0000256" key="4">
    <source>
        <dbReference type="ARBA" id="ARBA00022679"/>
    </source>
</evidence>
<evidence type="ECO:0000256" key="8">
    <source>
        <dbReference type="ARBA" id="ARBA00022801"/>
    </source>
</evidence>
<dbReference type="GO" id="GO:0015074">
    <property type="term" value="P:DNA integration"/>
    <property type="evidence" value="ECO:0007669"/>
    <property type="project" value="InterPro"/>
</dbReference>
<evidence type="ECO:0000256" key="5">
    <source>
        <dbReference type="ARBA" id="ARBA00022695"/>
    </source>
</evidence>
<dbReference type="FunFam" id="3.10.20.370:FF:000001">
    <property type="entry name" value="Retrovirus-related Pol polyprotein from transposon 17.6-like protein"/>
    <property type="match status" value="1"/>
</dbReference>
<keyword evidence="5" id="KW-0548">Nucleotidyltransferase</keyword>
<dbReference type="SUPFAM" id="SSF53098">
    <property type="entry name" value="Ribonuclease H-like"/>
    <property type="match status" value="1"/>
</dbReference>
<dbReference type="PANTHER" id="PTHR37984:SF15">
    <property type="entry name" value="INTEGRASE CATALYTIC DOMAIN-CONTAINING PROTEIN"/>
    <property type="match status" value="1"/>
</dbReference>
<reference evidence="14 15" key="1">
    <citation type="journal article" date="2020" name="G3 (Bethesda)">
        <title>Draft Genome of the Common Snapping Turtle, Chelydra serpentina, a Model for Phenotypic Plasticity in Reptiles.</title>
        <authorList>
            <person name="Das D."/>
            <person name="Singh S.K."/>
            <person name="Bierstedt J."/>
            <person name="Erickson A."/>
            <person name="Galli G.L.J."/>
            <person name="Crossley D.A. 2nd"/>
            <person name="Rhen T."/>
        </authorList>
    </citation>
    <scope>NUCLEOTIDE SEQUENCE [LARGE SCALE GENOMIC DNA]</scope>
    <source>
        <strain evidence="14">KW</strain>
    </source>
</reference>
<evidence type="ECO:0000256" key="7">
    <source>
        <dbReference type="ARBA" id="ARBA00022759"/>
    </source>
</evidence>
<dbReference type="InterPro" id="IPR012337">
    <property type="entry name" value="RNaseH-like_sf"/>
</dbReference>
<dbReference type="InterPro" id="IPR041577">
    <property type="entry name" value="RT_RNaseH_2"/>
</dbReference>
<dbReference type="InterPro" id="IPR041588">
    <property type="entry name" value="Integrase_H2C2"/>
</dbReference>
<keyword evidence="15" id="KW-1185">Reference proteome</keyword>
<feature type="domain" description="Integrase catalytic" evidence="13">
    <location>
        <begin position="794"/>
        <end position="952"/>
    </location>
</feature>
<feature type="non-terminal residue" evidence="14">
    <location>
        <position position="1"/>
    </location>
</feature>
<evidence type="ECO:0000256" key="6">
    <source>
        <dbReference type="ARBA" id="ARBA00022722"/>
    </source>
</evidence>
<dbReference type="GO" id="GO:0006508">
    <property type="term" value="P:proteolysis"/>
    <property type="evidence" value="ECO:0007669"/>
    <property type="project" value="UniProtKB-KW"/>
</dbReference>
<evidence type="ECO:0000313" key="15">
    <source>
        <dbReference type="Proteomes" id="UP000765507"/>
    </source>
</evidence>
<dbReference type="Pfam" id="PF00078">
    <property type="entry name" value="RVT_1"/>
    <property type="match status" value="1"/>
</dbReference>
<evidence type="ECO:0000256" key="10">
    <source>
        <dbReference type="ARBA" id="ARBA00039658"/>
    </source>
</evidence>
<dbReference type="Pfam" id="PF17919">
    <property type="entry name" value="RT_RNaseH_2"/>
    <property type="match status" value="1"/>
</dbReference>
<dbReference type="InterPro" id="IPR000477">
    <property type="entry name" value="RT_dom"/>
</dbReference>
<evidence type="ECO:0000313" key="14">
    <source>
        <dbReference type="EMBL" id="KAG6932255.1"/>
    </source>
</evidence>
<dbReference type="Gene3D" id="3.10.10.10">
    <property type="entry name" value="HIV Type 1 Reverse Transcriptase, subunit A, domain 1"/>
    <property type="match status" value="1"/>
</dbReference>
<dbReference type="InterPro" id="IPR001584">
    <property type="entry name" value="Integrase_cat-core"/>
</dbReference>
<dbReference type="FunFam" id="3.10.10.10:FF:000007">
    <property type="entry name" value="Retrovirus-related Pol polyprotein from transposon 17.6-like Protein"/>
    <property type="match status" value="1"/>
</dbReference>
<keyword evidence="8" id="KW-0378">Hydrolase</keyword>
<keyword evidence="6" id="KW-0540">Nuclease</keyword>
<dbReference type="Gene3D" id="3.10.20.370">
    <property type="match status" value="1"/>
</dbReference>
<organism evidence="14 15">
    <name type="scientific">Chelydra serpentina</name>
    <name type="common">Snapping turtle</name>
    <name type="synonym">Testudo serpentina</name>
    <dbReference type="NCBI Taxonomy" id="8475"/>
    <lineage>
        <taxon>Eukaryota</taxon>
        <taxon>Metazoa</taxon>
        <taxon>Chordata</taxon>
        <taxon>Craniata</taxon>
        <taxon>Vertebrata</taxon>
        <taxon>Euteleostomi</taxon>
        <taxon>Archelosauria</taxon>
        <taxon>Testudinata</taxon>
        <taxon>Testudines</taxon>
        <taxon>Cryptodira</taxon>
        <taxon>Durocryptodira</taxon>
        <taxon>Americhelydia</taxon>
        <taxon>Chelydroidea</taxon>
        <taxon>Chelydridae</taxon>
        <taxon>Chelydra</taxon>
    </lineage>
</organism>
<keyword evidence="9" id="KW-0695">RNA-directed DNA polymerase</keyword>
<feature type="compositionally biased region" description="Polar residues" evidence="11">
    <location>
        <begin position="1111"/>
        <end position="1127"/>
    </location>
</feature>
<dbReference type="CDD" id="cd01647">
    <property type="entry name" value="RT_LTR"/>
    <property type="match status" value="1"/>
</dbReference>
<dbReference type="InterPro" id="IPR050951">
    <property type="entry name" value="Retrovirus_Pol_polyprotein"/>
</dbReference>
<gene>
    <name evidence="14" type="ORF">G0U57_000033</name>
</gene>
<dbReference type="InterPro" id="IPR043128">
    <property type="entry name" value="Rev_trsase/Diguanyl_cyclase"/>
</dbReference>
<dbReference type="AlphaFoldDB" id="A0A8T1SUR3"/>